<comment type="caution">
    <text evidence="1">The sequence shown here is derived from an EMBL/GenBank/DDBJ whole genome shotgun (WGS) entry which is preliminary data.</text>
</comment>
<reference evidence="1" key="1">
    <citation type="submission" date="2023-05" db="EMBL/GenBank/DDBJ databases">
        <authorList>
            <person name="Stuckert A."/>
        </authorList>
    </citation>
    <scope>NUCLEOTIDE SEQUENCE</scope>
</reference>
<keyword evidence="2" id="KW-1185">Reference proteome</keyword>
<name>A0ABN9ERG6_9NEOB</name>
<sequence length="88" mass="9716">IFSENKCRNSSLLNNFLSPPLTHLWEPSLSSALYTPPNIAPYREYTVKQGRTDHWGTRALPEGPGSVWGNMRCFFGCGLSVGEDTGAL</sequence>
<proteinExistence type="predicted"/>
<dbReference type="EMBL" id="CATNWA010015839">
    <property type="protein sequence ID" value="CAI9587322.1"/>
    <property type="molecule type" value="Genomic_DNA"/>
</dbReference>
<evidence type="ECO:0000313" key="1">
    <source>
        <dbReference type="EMBL" id="CAI9587322.1"/>
    </source>
</evidence>
<gene>
    <name evidence="1" type="ORF">SPARVUS_LOCUS10547460</name>
</gene>
<dbReference type="Proteomes" id="UP001162483">
    <property type="component" value="Unassembled WGS sequence"/>
</dbReference>
<accession>A0ABN9ERG6</accession>
<organism evidence="1 2">
    <name type="scientific">Staurois parvus</name>
    <dbReference type="NCBI Taxonomy" id="386267"/>
    <lineage>
        <taxon>Eukaryota</taxon>
        <taxon>Metazoa</taxon>
        <taxon>Chordata</taxon>
        <taxon>Craniata</taxon>
        <taxon>Vertebrata</taxon>
        <taxon>Euteleostomi</taxon>
        <taxon>Amphibia</taxon>
        <taxon>Batrachia</taxon>
        <taxon>Anura</taxon>
        <taxon>Neobatrachia</taxon>
        <taxon>Ranoidea</taxon>
        <taxon>Ranidae</taxon>
        <taxon>Staurois</taxon>
    </lineage>
</organism>
<feature type="non-terminal residue" evidence="1">
    <location>
        <position position="1"/>
    </location>
</feature>
<evidence type="ECO:0000313" key="2">
    <source>
        <dbReference type="Proteomes" id="UP001162483"/>
    </source>
</evidence>
<protein>
    <submittedName>
        <fullName evidence="1">Uncharacterized protein</fullName>
    </submittedName>
</protein>